<feature type="region of interest" description="Disordered" evidence="1">
    <location>
        <begin position="1252"/>
        <end position="1272"/>
    </location>
</feature>
<feature type="compositionally biased region" description="Polar residues" evidence="1">
    <location>
        <begin position="623"/>
        <end position="651"/>
    </location>
</feature>
<reference evidence="2" key="1">
    <citation type="journal article" date="2020" name="Fungal Divers.">
        <title>Resolving the Mortierellaceae phylogeny through synthesis of multi-gene phylogenetics and phylogenomics.</title>
        <authorList>
            <person name="Vandepol N."/>
            <person name="Liber J."/>
            <person name="Desiro A."/>
            <person name="Na H."/>
            <person name="Kennedy M."/>
            <person name="Barry K."/>
            <person name="Grigoriev I.V."/>
            <person name="Miller A.N."/>
            <person name="O'Donnell K."/>
            <person name="Stajich J.E."/>
            <person name="Bonito G."/>
        </authorList>
    </citation>
    <scope>NUCLEOTIDE SEQUENCE</scope>
    <source>
        <strain evidence="2">BC1065</strain>
    </source>
</reference>
<evidence type="ECO:0000256" key="1">
    <source>
        <dbReference type="SAM" id="MobiDB-lite"/>
    </source>
</evidence>
<feature type="region of interest" description="Disordered" evidence="1">
    <location>
        <begin position="1301"/>
        <end position="1347"/>
    </location>
</feature>
<dbReference type="PANTHER" id="PTHR35711">
    <property type="entry name" value="EXPRESSED PROTEIN"/>
    <property type="match status" value="1"/>
</dbReference>
<feature type="compositionally biased region" description="Polar residues" evidence="1">
    <location>
        <begin position="551"/>
        <end position="572"/>
    </location>
</feature>
<name>A0A9P6U548_9FUNG</name>
<dbReference type="OrthoDB" id="5382203at2759"/>
<feature type="compositionally biased region" description="Polar residues" evidence="1">
    <location>
        <begin position="1123"/>
        <end position="1138"/>
    </location>
</feature>
<feature type="compositionally biased region" description="Low complexity" evidence="1">
    <location>
        <begin position="1483"/>
        <end position="1499"/>
    </location>
</feature>
<feature type="compositionally biased region" description="Acidic residues" evidence="1">
    <location>
        <begin position="1199"/>
        <end position="1214"/>
    </location>
</feature>
<dbReference type="PANTHER" id="PTHR35711:SF1">
    <property type="entry name" value="ECTODERMAL, ISOFORM F"/>
    <property type="match status" value="1"/>
</dbReference>
<feature type="compositionally biased region" description="Pro residues" evidence="1">
    <location>
        <begin position="367"/>
        <end position="381"/>
    </location>
</feature>
<dbReference type="EMBL" id="JAAAJB010000279">
    <property type="protein sequence ID" value="KAG0259587.1"/>
    <property type="molecule type" value="Genomic_DNA"/>
</dbReference>
<proteinExistence type="predicted"/>
<dbReference type="Gene3D" id="1.10.20.10">
    <property type="entry name" value="Histone, subunit A"/>
    <property type="match status" value="1"/>
</dbReference>
<feature type="compositionally biased region" description="Low complexity" evidence="1">
    <location>
        <begin position="719"/>
        <end position="745"/>
    </location>
</feature>
<comment type="caution">
    <text evidence="2">The sequence shown here is derived from an EMBL/GenBank/DDBJ whole genome shotgun (WGS) entry which is preliminary data.</text>
</comment>
<dbReference type="InterPro" id="IPR009072">
    <property type="entry name" value="Histone-fold"/>
</dbReference>
<feature type="compositionally biased region" description="Polar residues" evidence="1">
    <location>
        <begin position="998"/>
        <end position="1018"/>
    </location>
</feature>
<protein>
    <submittedName>
        <fullName evidence="2">Uncharacterized protein</fullName>
    </submittedName>
</protein>
<feature type="compositionally biased region" description="Low complexity" evidence="1">
    <location>
        <begin position="890"/>
        <end position="905"/>
    </location>
</feature>
<feature type="compositionally biased region" description="Low complexity" evidence="1">
    <location>
        <begin position="805"/>
        <end position="839"/>
    </location>
</feature>
<feature type="region of interest" description="Disordered" evidence="1">
    <location>
        <begin position="586"/>
        <end position="675"/>
    </location>
</feature>
<feature type="compositionally biased region" description="Basic and acidic residues" evidence="1">
    <location>
        <begin position="1186"/>
        <end position="1198"/>
    </location>
</feature>
<organism evidence="2 3">
    <name type="scientific">Actinomortierella ambigua</name>
    <dbReference type="NCBI Taxonomy" id="1343610"/>
    <lineage>
        <taxon>Eukaryota</taxon>
        <taxon>Fungi</taxon>
        <taxon>Fungi incertae sedis</taxon>
        <taxon>Mucoromycota</taxon>
        <taxon>Mortierellomycotina</taxon>
        <taxon>Mortierellomycetes</taxon>
        <taxon>Mortierellales</taxon>
        <taxon>Mortierellaceae</taxon>
        <taxon>Actinomortierella</taxon>
    </lineage>
</organism>
<feature type="compositionally biased region" description="Basic and acidic residues" evidence="1">
    <location>
        <begin position="1301"/>
        <end position="1334"/>
    </location>
</feature>
<feature type="compositionally biased region" description="Basic and acidic residues" evidence="1">
    <location>
        <begin position="931"/>
        <end position="950"/>
    </location>
</feature>
<feature type="compositionally biased region" description="Acidic residues" evidence="1">
    <location>
        <begin position="1097"/>
        <end position="1110"/>
    </location>
</feature>
<dbReference type="Proteomes" id="UP000807716">
    <property type="component" value="Unassembled WGS sequence"/>
</dbReference>
<feature type="compositionally biased region" description="Polar residues" evidence="1">
    <location>
        <begin position="664"/>
        <end position="675"/>
    </location>
</feature>
<feature type="compositionally biased region" description="Acidic residues" evidence="1">
    <location>
        <begin position="1142"/>
        <end position="1156"/>
    </location>
</feature>
<feature type="compositionally biased region" description="Acidic residues" evidence="1">
    <location>
        <begin position="1046"/>
        <end position="1075"/>
    </location>
</feature>
<feature type="compositionally biased region" description="Low complexity" evidence="1">
    <location>
        <begin position="417"/>
        <end position="430"/>
    </location>
</feature>
<feature type="region of interest" description="Disordered" evidence="1">
    <location>
        <begin position="319"/>
        <end position="572"/>
    </location>
</feature>
<feature type="region of interest" description="Disordered" evidence="1">
    <location>
        <begin position="255"/>
        <end position="291"/>
    </location>
</feature>
<feature type="compositionally biased region" description="Polar residues" evidence="1">
    <location>
        <begin position="355"/>
        <end position="366"/>
    </location>
</feature>
<sequence>MSERKKEVRYIASKFANAILADYSSYIISPDGLQALNAFLDELLFILIDAAKSTDMHRIKSAIYQTFPQSLGKNAIVEAELEAKSYLEMGGKDIPKDDPMTRHTLYDLDSEVEQVFEQFRAKCQYYSKLGERLGSPAGNPAIAIIVPTLLAIYVTAVLEHIAEHVLLISSSIADRQDHADMVTAKEVYMGLLEDRQTENVFEIMILKTQLQKRFFRQSLLMMSPSEPAQVKRSGSWGKQLRLGNADKPKIDVQLPMDFEDDPIDPNRPQFGDWDDANDEESKRKKKSEFEQLISSGETMKVSLTPNRLRTIEVHRKAGGVMGVASRSSSRAASVFGGKHGRRPSHGERPAANGRKNGQSEPTTQPTPSVPEPAVPAMPPVPSLGGAQTTAKKQVNGHAAATSSTTFPTPPASMRGLPPQQQQQQSQSSQPLHGLGISKDGRTPSQDGLFNTPFPMPPSHATQGSSQNHGATPPASPNGPDRQVPPPLNLATPQFGRTSSNNSVASSGSQHGSTGGGRASIALEVPMTPVSESGSFKKENPIKSFMGRLGRNSMSRDSMDQQSINGTSSPTSIRSFIIGASGFTSQTTTASGAAAATGSSQHGSHSGGSTSGSIQSSISHSSTLRQQQQLPTSSTSAYKHDTTNTSLHQGPTSPVLGGPVAIPSRNASLNQEVTSPSATTFPSFNAAAVATTTATASPSPTPAHEIPRAGSPRNFPLPPSYSHTTTTATTTTTTTTTSSSHSSSSPSPSPLASQHHAQYPNKPVVPERTTSSPTIQSPSPKSATSTTAHVPWKPYTPVPRSGSFGGASASTSSLALSSSGGQGGAAATADAGGAAIPASGTVRANPFVQADVLKRESTTPSPKPHLHGSQHSSPSSPPPLTDKSPVREAMRASMALAASAAAAANATVKELVTPPTPDTPSMVSAAAMASKAEAKEETDRKKKEEGEEAAKQLEAGNSEPSVVVEEEEQDKQERSEKEKKAAAIAAAAVAAAVAESKSGRSSVEPSLSSLQMPTVSKRQSIFVDEEAQAMDRLSTQRHRQSMHLDPDAEYDDEEEEEEEGEEEEEEDLAFLTEDDLISGYGQMSTTAPPPEKWHYTSDEDEEEEDEFEDAQGEIRRRRHESFMSAKSTILPSGSTTSLPLRTDDEDDEDEDEDEEESEDKKAKVPSSVQDSNAEADAEVEATFNKDQVNKSEAARYDAAEKEEEGDDDDDDEEPLDFAAPDQGDMLPSQMKAAMLAAASAHAATSLIATAISSIDAKSVSVDSSTGASLEEGGERAIVASTSSSESNVVVTLTLAEQAAKLREERKAARDSRRLAKQEERRRRRLGDQGGDKDRPPTPSTPIPTTQMIPLTPTDLVLIRQKVFSSGNFEASMRMLDTIFHAAMAKMVEGRERGVQTDPVLFADEVDSTTDEEEYDDYDVEEEEEEADLADKKKIAAVAAVAAVDQEHSQYRLQAQKAVKKKKSMEVRNKPSAWVAKAVEQVQQQQQQPELAVAATAAPTTNDDDDDEDRVVEWLLGGV</sequence>
<feature type="region of interest" description="Disordered" evidence="1">
    <location>
        <begin position="691"/>
        <end position="1225"/>
    </location>
</feature>
<gene>
    <name evidence="2" type="ORF">DFQ27_003977</name>
</gene>
<accession>A0A9P6U548</accession>
<evidence type="ECO:0000313" key="2">
    <source>
        <dbReference type="EMBL" id="KAG0259587.1"/>
    </source>
</evidence>
<dbReference type="GO" id="GO:0046982">
    <property type="term" value="F:protein heterodimerization activity"/>
    <property type="evidence" value="ECO:0007669"/>
    <property type="project" value="InterPro"/>
</dbReference>
<feature type="compositionally biased region" description="Low complexity" evidence="1">
    <location>
        <begin position="981"/>
        <end position="993"/>
    </location>
</feature>
<feature type="compositionally biased region" description="Low complexity" evidence="1">
    <location>
        <begin position="768"/>
        <end position="787"/>
    </location>
</feature>
<feature type="compositionally biased region" description="Low complexity" evidence="1">
    <location>
        <begin position="610"/>
        <end position="622"/>
    </location>
</feature>
<feature type="compositionally biased region" description="Low complexity" evidence="1">
    <location>
        <begin position="498"/>
        <end position="511"/>
    </location>
</feature>
<feature type="compositionally biased region" description="Polar residues" evidence="1">
    <location>
        <begin position="459"/>
        <end position="469"/>
    </location>
</feature>
<keyword evidence="3" id="KW-1185">Reference proteome</keyword>
<feature type="region of interest" description="Disordered" evidence="1">
    <location>
        <begin position="1483"/>
        <end position="1506"/>
    </location>
</feature>
<feature type="compositionally biased region" description="Low complexity" evidence="1">
    <location>
        <begin position="322"/>
        <end position="336"/>
    </location>
</feature>
<feature type="compositionally biased region" description="Low complexity" evidence="1">
    <location>
        <begin position="586"/>
        <end position="603"/>
    </location>
</feature>
<feature type="compositionally biased region" description="Low complexity" evidence="1">
    <location>
        <begin position="920"/>
        <end position="930"/>
    </location>
</feature>
<evidence type="ECO:0000313" key="3">
    <source>
        <dbReference type="Proteomes" id="UP000807716"/>
    </source>
</evidence>
<feature type="compositionally biased region" description="Basic and acidic residues" evidence="1">
    <location>
        <begin position="970"/>
        <end position="980"/>
    </location>
</feature>